<accession>A0A562IG19</accession>
<dbReference type="InterPro" id="IPR000792">
    <property type="entry name" value="Tscrpt_reg_LuxR_C"/>
</dbReference>
<dbReference type="PANTHER" id="PTHR44688">
    <property type="entry name" value="DNA-BINDING TRANSCRIPTIONAL ACTIVATOR DEVR_DOSR"/>
    <property type="match status" value="1"/>
</dbReference>
<dbReference type="CDD" id="cd06170">
    <property type="entry name" value="LuxR_C_like"/>
    <property type="match status" value="1"/>
</dbReference>
<evidence type="ECO:0000256" key="1">
    <source>
        <dbReference type="ARBA" id="ARBA00023015"/>
    </source>
</evidence>
<dbReference type="GO" id="GO:0006355">
    <property type="term" value="P:regulation of DNA-templated transcription"/>
    <property type="evidence" value="ECO:0007669"/>
    <property type="project" value="InterPro"/>
</dbReference>
<keyword evidence="3" id="KW-0804">Transcription</keyword>
<reference evidence="5 6" key="1">
    <citation type="submission" date="2019-07" db="EMBL/GenBank/DDBJ databases">
        <title>R&amp;d 2014.</title>
        <authorList>
            <person name="Klenk H.-P."/>
        </authorList>
    </citation>
    <scope>NUCLEOTIDE SEQUENCE [LARGE SCALE GENOMIC DNA]</scope>
    <source>
        <strain evidence="5 6">DSM 43868</strain>
    </source>
</reference>
<dbReference type="SMART" id="SM00421">
    <property type="entry name" value="HTH_LUXR"/>
    <property type="match status" value="1"/>
</dbReference>
<dbReference type="GO" id="GO:0003677">
    <property type="term" value="F:DNA binding"/>
    <property type="evidence" value="ECO:0007669"/>
    <property type="project" value="UniProtKB-KW"/>
</dbReference>
<sequence length="259" mass="27584">MQEVSVSPRPSTATAGLAVLVAIENELTRCGLSQMLADLPMVTTVQPGGDPLATIRLLETGEYQILIVSADGPPGGTDAVLAAAVRTGTSSLFLLRQPEDALLPEVATLSVDGFLLEPGLNRTVLADSLHKLRHGEMPIPGSLARRILDELRTAGKPRSDPPFMLTPRERQALKLLAEGLSNKQIARRLGISEHGAKRHVGNVLAKLNCPNRTVAVTVALSHGLLAEETVQPPDPAVVNLRRRIASVPEQQQWGNGGRA</sequence>
<dbReference type="Gene3D" id="3.40.50.2300">
    <property type="match status" value="1"/>
</dbReference>
<name>A0A562IG19_MICOL</name>
<proteinExistence type="predicted"/>
<evidence type="ECO:0000259" key="4">
    <source>
        <dbReference type="PROSITE" id="PS50043"/>
    </source>
</evidence>
<protein>
    <submittedName>
        <fullName evidence="5">DNA-binding NarL/FixJ family response regulator</fullName>
    </submittedName>
</protein>
<dbReference type="EMBL" id="VLKE01000001">
    <property type="protein sequence ID" value="TWH69900.1"/>
    <property type="molecule type" value="Genomic_DNA"/>
</dbReference>
<comment type="caution">
    <text evidence="5">The sequence shown here is derived from an EMBL/GenBank/DDBJ whole genome shotgun (WGS) entry which is preliminary data.</text>
</comment>
<evidence type="ECO:0000313" key="5">
    <source>
        <dbReference type="EMBL" id="TWH69900.1"/>
    </source>
</evidence>
<organism evidence="5 6">
    <name type="scientific">Micromonospora olivasterospora</name>
    <dbReference type="NCBI Taxonomy" id="1880"/>
    <lineage>
        <taxon>Bacteria</taxon>
        <taxon>Bacillati</taxon>
        <taxon>Actinomycetota</taxon>
        <taxon>Actinomycetes</taxon>
        <taxon>Micromonosporales</taxon>
        <taxon>Micromonosporaceae</taxon>
        <taxon>Micromonospora</taxon>
    </lineage>
</organism>
<dbReference type="PANTHER" id="PTHR44688:SF16">
    <property type="entry name" value="DNA-BINDING TRANSCRIPTIONAL ACTIVATOR DEVR_DOSR"/>
    <property type="match status" value="1"/>
</dbReference>
<dbReference type="AlphaFoldDB" id="A0A562IG19"/>
<dbReference type="SUPFAM" id="SSF46894">
    <property type="entry name" value="C-terminal effector domain of the bipartite response regulators"/>
    <property type="match status" value="1"/>
</dbReference>
<dbReference type="Proteomes" id="UP000319825">
    <property type="component" value="Unassembled WGS sequence"/>
</dbReference>
<dbReference type="RefSeq" id="WP_246140893.1">
    <property type="nucleotide sequence ID" value="NZ_BAAATQ010000120.1"/>
</dbReference>
<dbReference type="PROSITE" id="PS50043">
    <property type="entry name" value="HTH_LUXR_2"/>
    <property type="match status" value="1"/>
</dbReference>
<keyword evidence="6" id="KW-1185">Reference proteome</keyword>
<dbReference type="Pfam" id="PF00196">
    <property type="entry name" value="GerE"/>
    <property type="match status" value="1"/>
</dbReference>
<keyword evidence="2 5" id="KW-0238">DNA-binding</keyword>
<gene>
    <name evidence="5" type="ORF">JD77_04917</name>
</gene>
<dbReference type="PRINTS" id="PR00038">
    <property type="entry name" value="HTHLUXR"/>
</dbReference>
<evidence type="ECO:0000313" key="6">
    <source>
        <dbReference type="Proteomes" id="UP000319825"/>
    </source>
</evidence>
<evidence type="ECO:0000256" key="2">
    <source>
        <dbReference type="ARBA" id="ARBA00023125"/>
    </source>
</evidence>
<dbReference type="InterPro" id="IPR016032">
    <property type="entry name" value="Sig_transdc_resp-reg_C-effctor"/>
</dbReference>
<keyword evidence="1" id="KW-0805">Transcription regulation</keyword>
<feature type="domain" description="HTH luxR-type" evidence="4">
    <location>
        <begin position="158"/>
        <end position="223"/>
    </location>
</feature>
<evidence type="ECO:0000256" key="3">
    <source>
        <dbReference type="ARBA" id="ARBA00023163"/>
    </source>
</evidence>